<keyword evidence="3" id="KW-1185">Reference proteome</keyword>
<evidence type="ECO:0000313" key="2">
    <source>
        <dbReference type="EMBL" id="OAD05086.1"/>
    </source>
</evidence>
<name>A0A168ML69_MUCCL</name>
<dbReference type="OrthoDB" id="5819478at2759"/>
<dbReference type="Proteomes" id="UP000077051">
    <property type="component" value="Unassembled WGS sequence"/>
</dbReference>
<feature type="non-terminal residue" evidence="2">
    <location>
        <position position="276"/>
    </location>
</feature>
<dbReference type="VEuPathDB" id="FungiDB:MUCCIDRAFT_35597"/>
<evidence type="ECO:0000313" key="3">
    <source>
        <dbReference type="Proteomes" id="UP000077051"/>
    </source>
</evidence>
<dbReference type="EMBL" id="AMYB01000003">
    <property type="protein sequence ID" value="OAD05086.1"/>
    <property type="molecule type" value="Genomic_DNA"/>
</dbReference>
<sequence length="276" mass="31087">MESSLVNTYDSDFLVHAFVIPNYAEPEALMRDTIGRIAIHKKARTNYAIILAMESSEIHHRTKSENLKEHFKDDFLQFIITNHPSDLPGEARGKGSNISYGARKGTAEMIANGIDKSRIIITICDSDSHVPELYVSEVCRIDPYYRVFAPPIFFGRNCFKVPAAVRVTDITWSSMILANLSSSRGIGFPCSTYSISWKLADQVGYWDTDADAVGEDMHMTLKCLFKTEGQARMTPIFVPINLTNVETEGYIENLKARFVQAKRHYNGVADVAYTLR</sequence>
<gene>
    <name evidence="2" type="ORF">MUCCIDRAFT_35597</name>
</gene>
<dbReference type="SUPFAM" id="SSF53448">
    <property type="entry name" value="Nucleotide-diphospho-sugar transferases"/>
    <property type="match status" value="1"/>
</dbReference>
<organism evidence="2 3">
    <name type="scientific">Mucor lusitanicus CBS 277.49</name>
    <dbReference type="NCBI Taxonomy" id="747725"/>
    <lineage>
        <taxon>Eukaryota</taxon>
        <taxon>Fungi</taxon>
        <taxon>Fungi incertae sedis</taxon>
        <taxon>Mucoromycota</taxon>
        <taxon>Mucoromycotina</taxon>
        <taxon>Mucoromycetes</taxon>
        <taxon>Mucorales</taxon>
        <taxon>Mucorineae</taxon>
        <taxon>Mucoraceae</taxon>
        <taxon>Mucor</taxon>
    </lineage>
</organism>
<accession>A0A168ML69</accession>
<dbReference type="AlphaFoldDB" id="A0A168ML69"/>
<dbReference type="InterPro" id="IPR029044">
    <property type="entry name" value="Nucleotide-diphossugar_trans"/>
</dbReference>
<dbReference type="Pfam" id="PF13632">
    <property type="entry name" value="Glyco_trans_2_3"/>
    <property type="match status" value="1"/>
</dbReference>
<dbReference type="PANTHER" id="PTHR36851">
    <property type="entry name" value="UNNAMED PRODUCT"/>
    <property type="match status" value="1"/>
</dbReference>
<evidence type="ECO:0000259" key="1">
    <source>
        <dbReference type="Pfam" id="PF13632"/>
    </source>
</evidence>
<dbReference type="PANTHER" id="PTHR36851:SF1">
    <property type="entry name" value="GLYCO_TRANS_2-LIKE DOMAIN-CONTAINING PROTEIN"/>
    <property type="match status" value="1"/>
</dbReference>
<reference evidence="2 3" key="1">
    <citation type="submission" date="2015-06" db="EMBL/GenBank/DDBJ databases">
        <title>Expansion of signal transduction pathways in fungi by whole-genome duplication.</title>
        <authorList>
            <consortium name="DOE Joint Genome Institute"/>
            <person name="Corrochano L.M."/>
            <person name="Kuo A."/>
            <person name="Marcet-Houben M."/>
            <person name="Polaino S."/>
            <person name="Salamov A."/>
            <person name="Villalobos J.M."/>
            <person name="Alvarez M.I."/>
            <person name="Avalos J."/>
            <person name="Benito E.P."/>
            <person name="Benoit I."/>
            <person name="Burger G."/>
            <person name="Camino L.P."/>
            <person name="Canovas D."/>
            <person name="Cerda-Olmedo E."/>
            <person name="Cheng J.-F."/>
            <person name="Dominguez A."/>
            <person name="Elias M."/>
            <person name="Eslava A.P."/>
            <person name="Glaser F."/>
            <person name="Grimwood J."/>
            <person name="Gutierrez G."/>
            <person name="Heitman J."/>
            <person name="Henrissat B."/>
            <person name="Iturriaga E.A."/>
            <person name="Lang B.F."/>
            <person name="Lavin J.L."/>
            <person name="Lee S."/>
            <person name="Li W."/>
            <person name="Lindquist E."/>
            <person name="Lopez-Garcia S."/>
            <person name="Luque E.M."/>
            <person name="Marcos A.T."/>
            <person name="Martin J."/>
            <person name="Mccluskey K."/>
            <person name="Medina H.R."/>
            <person name="Miralles-Duran A."/>
            <person name="Miyazaki A."/>
            <person name="Munoz-Torres E."/>
            <person name="Oguiza J.A."/>
            <person name="Ohm R."/>
            <person name="Olmedo M."/>
            <person name="Orejas M."/>
            <person name="Ortiz-Castellanos L."/>
            <person name="Pisabarro A.G."/>
            <person name="Rodriguez-Romero J."/>
            <person name="Ruiz-Herrera J."/>
            <person name="Ruiz-Vazquez R."/>
            <person name="Sanz C."/>
            <person name="Schackwitz W."/>
            <person name="Schmutz J."/>
            <person name="Shahriari M."/>
            <person name="Shelest E."/>
            <person name="Silva-Franco F."/>
            <person name="Soanes D."/>
            <person name="Syed K."/>
            <person name="Tagua V.G."/>
            <person name="Talbot N.J."/>
            <person name="Thon M."/>
            <person name="De Vries R.P."/>
            <person name="Wiebenga A."/>
            <person name="Yadav J.S."/>
            <person name="Braun E.L."/>
            <person name="Baker S."/>
            <person name="Garre V."/>
            <person name="Horwitz B."/>
            <person name="Torres-Martinez S."/>
            <person name="Idnurm A."/>
            <person name="Herrera-Estrella A."/>
            <person name="Gabaldon T."/>
            <person name="Grigoriev I.V."/>
        </authorList>
    </citation>
    <scope>NUCLEOTIDE SEQUENCE [LARGE SCALE GENOMIC DNA]</scope>
    <source>
        <strain evidence="2 3">CBS 277.49</strain>
    </source>
</reference>
<dbReference type="InterPro" id="IPR001173">
    <property type="entry name" value="Glyco_trans_2-like"/>
</dbReference>
<dbReference type="STRING" id="747725.A0A168ML69"/>
<comment type="caution">
    <text evidence="2">The sequence shown here is derived from an EMBL/GenBank/DDBJ whole genome shotgun (WGS) entry which is preliminary data.</text>
</comment>
<feature type="domain" description="Glycosyltransferase 2-like" evidence="1">
    <location>
        <begin position="120"/>
        <end position="268"/>
    </location>
</feature>
<proteinExistence type="predicted"/>
<protein>
    <recommendedName>
        <fullName evidence="1">Glycosyltransferase 2-like domain-containing protein</fullName>
    </recommendedName>
</protein>